<dbReference type="AlphaFoldDB" id="A0A975HBV6"/>
<name>A0A975HBV6_9SPHN</name>
<dbReference type="EMBL" id="CP059319">
    <property type="protein sequence ID" value="QTH19815.1"/>
    <property type="molecule type" value="Genomic_DNA"/>
</dbReference>
<sequence>MALRPDSLNAISICAGAGGLDLALQLAEPRARTVAYVEREAYAAATLVARMETGELAPALVWSDLGTFDARPFRGRVHLVTSGDPCQPNSVAGRGLGADDERFLIDQVVRVFDESGAHRLFRENVTGNADGQLAAIVPLLEGLGCRVAAGIFSAEGVGASHRRERLVIMADRDGARWAAAGRGRAFDAGRQSQPGSFHLVYATGERRGEGRPEPELRRGRDAAAGAVDGMGDAHGPHVPWGGQAVTRKDGKSRLDMLDWQAEAWPTPGAGDDRGMSAGWESAAARHASDGTNKQMGLRDAAPRWSQPSALGHQTHDGTTSLTPIPFCDPPSDGSISGPLLAEISVYRRWSQRSGGAAGWRGTWTRRPRRQLNVRFAEYLMSSPLGWTDCGSAVTGFTTWLSAMRGLLSTLCSQTPDQPTLL</sequence>
<dbReference type="Gene3D" id="3.40.50.150">
    <property type="entry name" value="Vaccinia Virus protein VP39"/>
    <property type="match status" value="1"/>
</dbReference>
<keyword evidence="2" id="KW-0808">Transferase</keyword>
<dbReference type="RefSeq" id="WP_208631771.1">
    <property type="nucleotide sequence ID" value="NZ_CP059319.1"/>
</dbReference>
<evidence type="ECO:0000256" key="1">
    <source>
        <dbReference type="ARBA" id="ARBA00022603"/>
    </source>
</evidence>
<gene>
    <name evidence="6" type="ORF">HRJ34_15735</name>
</gene>
<proteinExistence type="predicted"/>
<evidence type="ECO:0000313" key="6">
    <source>
        <dbReference type="EMBL" id="QTH19815.1"/>
    </source>
</evidence>
<keyword evidence="3" id="KW-0680">Restriction system</keyword>
<dbReference type="SUPFAM" id="SSF53335">
    <property type="entry name" value="S-adenosyl-L-methionine-dependent methyltransferases"/>
    <property type="match status" value="1"/>
</dbReference>
<protein>
    <submittedName>
        <fullName evidence="6">DNA cytosine methyltransferase</fullName>
    </submittedName>
</protein>
<evidence type="ECO:0000256" key="5">
    <source>
        <dbReference type="SAM" id="MobiDB-lite"/>
    </source>
</evidence>
<keyword evidence="1 6" id="KW-0489">Methyltransferase</keyword>
<dbReference type="InterPro" id="IPR029063">
    <property type="entry name" value="SAM-dependent_MTases_sf"/>
</dbReference>
<dbReference type="InterPro" id="IPR001525">
    <property type="entry name" value="C5_MeTfrase"/>
</dbReference>
<dbReference type="Proteomes" id="UP000664914">
    <property type="component" value="Chromosome"/>
</dbReference>
<dbReference type="GO" id="GO:0032259">
    <property type="term" value="P:methylation"/>
    <property type="evidence" value="ECO:0007669"/>
    <property type="project" value="UniProtKB-KW"/>
</dbReference>
<dbReference type="REBASE" id="494887">
    <property type="entry name" value="M.Swi218ORF15735P"/>
</dbReference>
<evidence type="ECO:0000256" key="2">
    <source>
        <dbReference type="ARBA" id="ARBA00022679"/>
    </source>
</evidence>
<evidence type="ECO:0000256" key="3">
    <source>
        <dbReference type="ARBA" id="ARBA00022747"/>
    </source>
</evidence>
<organism evidence="6 7">
    <name type="scientific">Rhizorhabdus wittichii</name>
    <dbReference type="NCBI Taxonomy" id="160791"/>
    <lineage>
        <taxon>Bacteria</taxon>
        <taxon>Pseudomonadati</taxon>
        <taxon>Pseudomonadota</taxon>
        <taxon>Alphaproteobacteria</taxon>
        <taxon>Sphingomonadales</taxon>
        <taxon>Sphingomonadaceae</taxon>
        <taxon>Rhizorhabdus</taxon>
    </lineage>
</organism>
<dbReference type="GO" id="GO:0009307">
    <property type="term" value="P:DNA restriction-modification system"/>
    <property type="evidence" value="ECO:0007669"/>
    <property type="project" value="UniProtKB-KW"/>
</dbReference>
<feature type="region of interest" description="Disordered" evidence="5">
    <location>
        <begin position="263"/>
        <end position="299"/>
    </location>
</feature>
<dbReference type="GO" id="GO:0003886">
    <property type="term" value="F:DNA (cytosine-5-)-methyltransferase activity"/>
    <property type="evidence" value="ECO:0007669"/>
    <property type="project" value="UniProtKB-EC"/>
</dbReference>
<reference evidence="6" key="1">
    <citation type="submission" date="2020-07" db="EMBL/GenBank/DDBJ databases">
        <authorList>
            <person name="Camacho E."/>
        </authorList>
    </citation>
    <scope>NUCLEOTIDE SEQUENCE</scope>
    <source>
        <strain evidence="6">MPO218</strain>
    </source>
</reference>
<evidence type="ECO:0000256" key="4">
    <source>
        <dbReference type="ARBA" id="ARBA00047422"/>
    </source>
</evidence>
<evidence type="ECO:0000313" key="7">
    <source>
        <dbReference type="Proteomes" id="UP000664914"/>
    </source>
</evidence>
<dbReference type="Pfam" id="PF00145">
    <property type="entry name" value="DNA_methylase"/>
    <property type="match status" value="1"/>
</dbReference>
<comment type="catalytic activity">
    <reaction evidence="4">
        <text>a 2'-deoxycytidine in DNA + S-adenosyl-L-methionine = a 5-methyl-2'-deoxycytidine in DNA + S-adenosyl-L-homocysteine + H(+)</text>
        <dbReference type="Rhea" id="RHEA:13681"/>
        <dbReference type="Rhea" id="RHEA-COMP:11369"/>
        <dbReference type="Rhea" id="RHEA-COMP:11370"/>
        <dbReference type="ChEBI" id="CHEBI:15378"/>
        <dbReference type="ChEBI" id="CHEBI:57856"/>
        <dbReference type="ChEBI" id="CHEBI:59789"/>
        <dbReference type="ChEBI" id="CHEBI:85452"/>
        <dbReference type="ChEBI" id="CHEBI:85454"/>
        <dbReference type="EC" id="2.1.1.37"/>
    </reaction>
</comment>
<reference evidence="6" key="2">
    <citation type="submission" date="2021-04" db="EMBL/GenBank/DDBJ databases">
        <title>Isolation and genomic analysis of the ibuprofen-degrading bacterium Sphingomonas strain MPO218.</title>
        <authorList>
            <person name="Aulestia M."/>
            <person name="Flores A."/>
            <person name="Mangas E.L."/>
            <person name="Perez-Pulido A.J."/>
            <person name="Santero E."/>
            <person name="Camacho E.M."/>
        </authorList>
    </citation>
    <scope>NUCLEOTIDE SEQUENCE</scope>
    <source>
        <strain evidence="6">MPO218</strain>
    </source>
</reference>
<accession>A0A975HBV6</accession>